<feature type="domain" description="Xylose isomerase-like TIM barrel" evidence="2">
    <location>
        <begin position="70"/>
        <end position="267"/>
    </location>
</feature>
<evidence type="ECO:0000313" key="3">
    <source>
        <dbReference type="EMBL" id="KRO78110.1"/>
    </source>
</evidence>
<dbReference type="InterPro" id="IPR050312">
    <property type="entry name" value="IolE/XylAMocC-like"/>
</dbReference>
<sequence>MAKTNSKGKGGSIGLSRRTFLTRSALVAGGIAGSSLFPLAASAQSRRVDNIGLQLYTLRKELAEDFDGTLARVAELGFKEMEFAGYYGRSAAQIKTALETNGLVSPAAHIQWAAIRDNLQAEIDRAVGIGQRYIVIPYLQENERTLDHYKRLIDTLNSAGEACRDAGLKIAYHNHDFEFDTVDGVVPYDLLLTETDPDLVDMELDLFWIAYAGADPLAYIKDHAGRFSMLHVKDLSADRKMTAVGEGTIDFEAIFAHADIGGFKHYFVEHDNPVDAFDSVTTSIASVRGMRF</sequence>
<dbReference type="Pfam" id="PF01261">
    <property type="entry name" value="AP_endonuc_2"/>
    <property type="match status" value="1"/>
</dbReference>
<name>A0A0R2STW2_9GAMM</name>
<dbReference type="Proteomes" id="UP000051547">
    <property type="component" value="Unassembled WGS sequence"/>
</dbReference>
<keyword evidence="1" id="KW-1133">Transmembrane helix</keyword>
<dbReference type="PANTHER" id="PTHR12110:SF41">
    <property type="entry name" value="INOSOSE DEHYDRATASE"/>
    <property type="match status" value="1"/>
</dbReference>
<feature type="transmembrane region" description="Helical" evidence="1">
    <location>
        <begin position="20"/>
        <end position="41"/>
    </location>
</feature>
<dbReference type="SUPFAM" id="SSF51658">
    <property type="entry name" value="Xylose isomerase-like"/>
    <property type="match status" value="1"/>
</dbReference>
<keyword evidence="1" id="KW-0812">Transmembrane</keyword>
<dbReference type="Gene3D" id="3.20.20.150">
    <property type="entry name" value="Divalent-metal-dependent TIM barrel enzymes"/>
    <property type="match status" value="1"/>
</dbReference>
<dbReference type="PANTHER" id="PTHR12110">
    <property type="entry name" value="HYDROXYPYRUVATE ISOMERASE"/>
    <property type="match status" value="1"/>
</dbReference>
<dbReference type="PROSITE" id="PS51318">
    <property type="entry name" value="TAT"/>
    <property type="match status" value="1"/>
</dbReference>
<keyword evidence="1" id="KW-0472">Membrane</keyword>
<evidence type="ECO:0000313" key="4">
    <source>
        <dbReference type="Proteomes" id="UP000051547"/>
    </source>
</evidence>
<reference evidence="3 4" key="1">
    <citation type="submission" date="2015-10" db="EMBL/GenBank/DDBJ databases">
        <title>Metagenome-Assembled Genomes uncover a global brackish microbiome.</title>
        <authorList>
            <person name="Hugerth L.W."/>
            <person name="Larsson J."/>
            <person name="Alneberg J."/>
            <person name="Lindh M.V."/>
            <person name="Legrand C."/>
            <person name="Pinhassi J."/>
            <person name="Andersson A.F."/>
        </authorList>
    </citation>
    <scope>NUCLEOTIDE SEQUENCE [LARGE SCALE GENOMIC DNA]</scope>
    <source>
        <strain evidence="3">BACL4 MAG-120920-bin41</strain>
    </source>
</reference>
<dbReference type="InterPro" id="IPR006311">
    <property type="entry name" value="TAT_signal"/>
</dbReference>
<dbReference type="InterPro" id="IPR036237">
    <property type="entry name" value="Xyl_isomerase-like_sf"/>
</dbReference>
<protein>
    <recommendedName>
        <fullName evidence="2">Xylose isomerase-like TIM barrel domain-containing protein</fullName>
    </recommendedName>
</protein>
<dbReference type="InterPro" id="IPR013022">
    <property type="entry name" value="Xyl_isomerase-like_TIM-brl"/>
</dbReference>
<dbReference type="AlphaFoldDB" id="A0A0R2STW2"/>
<organism evidence="3 4">
    <name type="scientific">OM182 bacterium BACL3 MAG-120920-bin41</name>
    <dbReference type="NCBI Taxonomy" id="1655580"/>
    <lineage>
        <taxon>Bacteria</taxon>
        <taxon>Pseudomonadati</taxon>
        <taxon>Pseudomonadota</taxon>
        <taxon>Gammaproteobacteria</taxon>
        <taxon>OMG group</taxon>
        <taxon>OM182 clade</taxon>
    </lineage>
</organism>
<dbReference type="EMBL" id="LIBE01000558">
    <property type="protein sequence ID" value="KRO78110.1"/>
    <property type="molecule type" value="Genomic_DNA"/>
</dbReference>
<evidence type="ECO:0000256" key="1">
    <source>
        <dbReference type="SAM" id="Phobius"/>
    </source>
</evidence>
<accession>A0A0R2STW2</accession>
<comment type="caution">
    <text evidence="3">The sequence shown here is derived from an EMBL/GenBank/DDBJ whole genome shotgun (WGS) entry which is preliminary data.</text>
</comment>
<proteinExistence type="predicted"/>
<gene>
    <name evidence="3" type="ORF">ABR72_11815</name>
</gene>
<evidence type="ECO:0000259" key="2">
    <source>
        <dbReference type="Pfam" id="PF01261"/>
    </source>
</evidence>